<dbReference type="EMBL" id="DXDD01000153">
    <property type="protein sequence ID" value="HIY61452.1"/>
    <property type="molecule type" value="Genomic_DNA"/>
</dbReference>
<proteinExistence type="predicted"/>
<feature type="transmembrane region" description="Helical" evidence="1">
    <location>
        <begin position="20"/>
        <end position="40"/>
    </location>
</feature>
<sequence length="262" mass="28654">MRAYFYLAERQMAAGFCRCFEILAQIAGGYVEILAAIFLWEWVFRERESLHGMSGMQMRSWVILSAGLTVFYSVQVHLRMRREAFRRGLSALSPCSAAGLHLARDLGNAAVNLSVKSLPLVILGGLSFGLLPPAGAAELLLALCGAAAGYLMIWLMYAIVGASSCWLMGLGDLGVALTVLIAFLSGSLLPLEFFPQPVQSILSWLPFRYAFQTPLSLYLGKMTVPEGIRQLAAQAVWILLLYLAGKLLWDGGQKRLSEENGS</sequence>
<organism evidence="2 3">
    <name type="scientific">Candidatus Eisenbergiella pullistercoris</name>
    <dbReference type="NCBI Taxonomy" id="2838555"/>
    <lineage>
        <taxon>Bacteria</taxon>
        <taxon>Bacillati</taxon>
        <taxon>Bacillota</taxon>
        <taxon>Clostridia</taxon>
        <taxon>Lachnospirales</taxon>
        <taxon>Lachnospiraceae</taxon>
        <taxon>Eisenbergiella</taxon>
    </lineage>
</organism>
<feature type="transmembrane region" description="Helical" evidence="1">
    <location>
        <begin position="139"/>
        <end position="160"/>
    </location>
</feature>
<feature type="transmembrane region" description="Helical" evidence="1">
    <location>
        <begin position="113"/>
        <end position="133"/>
    </location>
</feature>
<gene>
    <name evidence="2" type="ORF">H9831_12375</name>
</gene>
<feature type="transmembrane region" description="Helical" evidence="1">
    <location>
        <begin position="60"/>
        <end position="78"/>
    </location>
</feature>
<dbReference type="AlphaFoldDB" id="A0A9D1YRP1"/>
<name>A0A9D1YRP1_9FIRM</name>
<evidence type="ECO:0008006" key="4">
    <source>
        <dbReference type="Google" id="ProtNLM"/>
    </source>
</evidence>
<comment type="caution">
    <text evidence="2">The sequence shown here is derived from an EMBL/GenBank/DDBJ whole genome shotgun (WGS) entry which is preliminary data.</text>
</comment>
<dbReference type="PANTHER" id="PTHR36832:SF1">
    <property type="entry name" value="SLR1174 PROTEIN"/>
    <property type="match status" value="1"/>
</dbReference>
<keyword evidence="1" id="KW-0472">Membrane</keyword>
<dbReference type="PANTHER" id="PTHR36832">
    <property type="entry name" value="SLR1174 PROTEIN-RELATED"/>
    <property type="match status" value="1"/>
</dbReference>
<evidence type="ECO:0000313" key="2">
    <source>
        <dbReference type="EMBL" id="HIY61452.1"/>
    </source>
</evidence>
<dbReference type="Proteomes" id="UP000824007">
    <property type="component" value="Unassembled WGS sequence"/>
</dbReference>
<reference evidence="2" key="2">
    <citation type="submission" date="2021-04" db="EMBL/GenBank/DDBJ databases">
        <authorList>
            <person name="Gilroy R."/>
        </authorList>
    </citation>
    <scope>NUCLEOTIDE SEQUENCE</scope>
    <source>
        <strain evidence="2">ChiSxjej3B15-24422</strain>
    </source>
</reference>
<keyword evidence="1" id="KW-0812">Transmembrane</keyword>
<feature type="transmembrane region" description="Helical" evidence="1">
    <location>
        <begin position="231"/>
        <end position="249"/>
    </location>
</feature>
<accession>A0A9D1YRP1</accession>
<dbReference type="Pfam" id="PF06182">
    <property type="entry name" value="ABC2_membrane_6"/>
    <property type="match status" value="1"/>
</dbReference>
<feature type="transmembrane region" description="Helical" evidence="1">
    <location>
        <begin position="167"/>
        <end position="189"/>
    </location>
</feature>
<evidence type="ECO:0000256" key="1">
    <source>
        <dbReference type="SAM" id="Phobius"/>
    </source>
</evidence>
<dbReference type="InterPro" id="IPR010390">
    <property type="entry name" value="ABC-2_transporter-like"/>
</dbReference>
<keyword evidence="1" id="KW-1133">Transmembrane helix</keyword>
<protein>
    <recommendedName>
        <fullName evidence="4">ABC transporter permease</fullName>
    </recommendedName>
</protein>
<evidence type="ECO:0000313" key="3">
    <source>
        <dbReference type="Proteomes" id="UP000824007"/>
    </source>
</evidence>
<reference evidence="2" key="1">
    <citation type="journal article" date="2021" name="PeerJ">
        <title>Extensive microbial diversity within the chicken gut microbiome revealed by metagenomics and culture.</title>
        <authorList>
            <person name="Gilroy R."/>
            <person name="Ravi A."/>
            <person name="Getino M."/>
            <person name="Pursley I."/>
            <person name="Horton D.L."/>
            <person name="Alikhan N.F."/>
            <person name="Baker D."/>
            <person name="Gharbi K."/>
            <person name="Hall N."/>
            <person name="Watson M."/>
            <person name="Adriaenssens E.M."/>
            <person name="Foster-Nyarko E."/>
            <person name="Jarju S."/>
            <person name="Secka A."/>
            <person name="Antonio M."/>
            <person name="Oren A."/>
            <person name="Chaudhuri R.R."/>
            <person name="La Ragione R."/>
            <person name="Hildebrand F."/>
            <person name="Pallen M.J."/>
        </authorList>
    </citation>
    <scope>NUCLEOTIDE SEQUENCE</scope>
    <source>
        <strain evidence="2">ChiSxjej3B15-24422</strain>
    </source>
</reference>